<dbReference type="EMBL" id="BAABCT010000005">
    <property type="protein sequence ID" value="GAA4074444.1"/>
    <property type="molecule type" value="Genomic_DNA"/>
</dbReference>
<reference evidence="3" key="1">
    <citation type="journal article" date="2019" name="Int. J. Syst. Evol. Microbiol.">
        <title>The Global Catalogue of Microorganisms (GCM) 10K type strain sequencing project: providing services to taxonomists for standard genome sequencing and annotation.</title>
        <authorList>
            <consortium name="The Broad Institute Genomics Platform"/>
            <consortium name="The Broad Institute Genome Sequencing Center for Infectious Disease"/>
            <person name="Wu L."/>
            <person name="Ma J."/>
        </authorList>
    </citation>
    <scope>NUCLEOTIDE SEQUENCE [LARGE SCALE GENOMIC DNA]</scope>
    <source>
        <strain evidence="3">JCM 17069</strain>
    </source>
</reference>
<keyword evidence="3" id="KW-1185">Reference proteome</keyword>
<comment type="caution">
    <text evidence="2">The sequence shown here is derived from an EMBL/GenBank/DDBJ whole genome shotgun (WGS) entry which is preliminary data.</text>
</comment>
<dbReference type="Proteomes" id="UP001500367">
    <property type="component" value="Unassembled WGS sequence"/>
</dbReference>
<evidence type="ECO:0000313" key="2">
    <source>
        <dbReference type="EMBL" id="GAA4074444.1"/>
    </source>
</evidence>
<name>A0ABP7VUW5_9FLAO</name>
<keyword evidence="1" id="KW-0472">Membrane</keyword>
<dbReference type="RefSeq" id="WP_344816572.1">
    <property type="nucleotide sequence ID" value="NZ_BAABCT010000005.1"/>
</dbReference>
<keyword evidence="1" id="KW-1133">Transmembrane helix</keyword>
<accession>A0ABP7VUW5</accession>
<proteinExistence type="predicted"/>
<organism evidence="2 3">
    <name type="scientific">Flavobacterium cheonanense</name>
    <dbReference type="NCBI Taxonomy" id="706183"/>
    <lineage>
        <taxon>Bacteria</taxon>
        <taxon>Pseudomonadati</taxon>
        <taxon>Bacteroidota</taxon>
        <taxon>Flavobacteriia</taxon>
        <taxon>Flavobacteriales</taxon>
        <taxon>Flavobacteriaceae</taxon>
        <taxon>Flavobacterium</taxon>
    </lineage>
</organism>
<feature type="transmembrane region" description="Helical" evidence="1">
    <location>
        <begin position="54"/>
        <end position="77"/>
    </location>
</feature>
<sequence>MTSHQRCINCNQRKTGSEYTVNCPARPAYGHDWKTYAGNGVGWSESLLGKLVNWLWATKIGKVIVIIGALILLKILLK</sequence>
<evidence type="ECO:0000313" key="3">
    <source>
        <dbReference type="Proteomes" id="UP001500367"/>
    </source>
</evidence>
<protein>
    <submittedName>
        <fullName evidence="2">Uncharacterized protein</fullName>
    </submittedName>
</protein>
<evidence type="ECO:0000256" key="1">
    <source>
        <dbReference type="SAM" id="Phobius"/>
    </source>
</evidence>
<gene>
    <name evidence="2" type="ORF">GCM10022389_20010</name>
</gene>
<keyword evidence="1" id="KW-0812">Transmembrane</keyword>